<dbReference type="SUPFAM" id="SSF53474">
    <property type="entry name" value="alpha/beta-Hydrolases"/>
    <property type="match status" value="1"/>
</dbReference>
<dbReference type="EMBL" id="BAAAEW010000026">
    <property type="protein sequence ID" value="GAA0759081.1"/>
    <property type="molecule type" value="Genomic_DNA"/>
</dbReference>
<evidence type="ECO:0000313" key="2">
    <source>
        <dbReference type="Proteomes" id="UP001500279"/>
    </source>
</evidence>
<name>A0ABN1K9G0_9BURK</name>
<evidence type="ECO:0000313" key="1">
    <source>
        <dbReference type="EMBL" id="GAA0759081.1"/>
    </source>
</evidence>
<accession>A0ABN1K9G0</accession>
<reference evidence="1 2" key="1">
    <citation type="journal article" date="2019" name="Int. J. Syst. Evol. Microbiol.">
        <title>The Global Catalogue of Microorganisms (GCM) 10K type strain sequencing project: providing services to taxonomists for standard genome sequencing and annotation.</title>
        <authorList>
            <consortium name="The Broad Institute Genomics Platform"/>
            <consortium name="The Broad Institute Genome Sequencing Center for Infectious Disease"/>
            <person name="Wu L."/>
            <person name="Ma J."/>
        </authorList>
    </citation>
    <scope>NUCLEOTIDE SEQUENCE [LARGE SCALE GENOMIC DNA]</scope>
    <source>
        <strain evidence="1 2">JCM 15503</strain>
    </source>
</reference>
<dbReference type="Gene3D" id="3.40.50.1820">
    <property type="entry name" value="alpha/beta hydrolase"/>
    <property type="match status" value="1"/>
</dbReference>
<sequence>MRAGWEWPLENRRQGCMQALDFHVSKTLKVQFFSMNDGGRRPLAVTFTPSNNKQLDGTGFGGDFLLKSGFDVLAFKSSVDGWFQEVPAELFSAINAFVAERGHERRVGYGSSMGGFAAIAFSGRLKLDTVLACSPQFAIDQAFDKRWAFFGQQLAWRYRIDAAALGADCRYFVWADSQDADWLHVDRLRALIAPSRLHVLALPHSGHPCLQFLHEARQLKPAVLDVLRGDSLGPQLHRHARRDSKTYWKNLSRRLLTHRRPHAALAAAHAAVARDERDPTSIWLKAKVLQVLGREDEARQLSRQMLGDGEHPRRLFQLSRRQMQAEQWVDALSAIDAALAMAPGSAQFHMQRAQVLSRTGRMGDAVQAAREAHFIATDDPEMNEQLGKLLLKIDDLPGAREVLAQALASGVRSAGIFLHLSATLLKLGRLNMALRVAEDSLRHWPEDQRLQSHLARLQARVSAGGARHRRRPAGAAQVWDELSWVKIARA</sequence>
<comment type="caution">
    <text evidence="1">The sequence shown here is derived from an EMBL/GenBank/DDBJ whole genome shotgun (WGS) entry which is preliminary data.</text>
</comment>
<dbReference type="Gene3D" id="1.25.40.10">
    <property type="entry name" value="Tetratricopeptide repeat domain"/>
    <property type="match status" value="1"/>
</dbReference>
<protein>
    <recommendedName>
        <fullName evidence="3">Tetratricopeptide repeat protein</fullName>
    </recommendedName>
</protein>
<dbReference type="SUPFAM" id="SSF48452">
    <property type="entry name" value="TPR-like"/>
    <property type="match status" value="2"/>
</dbReference>
<dbReference type="InterPro" id="IPR011990">
    <property type="entry name" value="TPR-like_helical_dom_sf"/>
</dbReference>
<dbReference type="Pfam" id="PF13432">
    <property type="entry name" value="TPR_16"/>
    <property type="match status" value="2"/>
</dbReference>
<evidence type="ECO:0008006" key="3">
    <source>
        <dbReference type="Google" id="ProtNLM"/>
    </source>
</evidence>
<gene>
    <name evidence="1" type="ORF">GCM10009107_40190</name>
</gene>
<proteinExistence type="predicted"/>
<organism evidence="1 2">
    <name type="scientific">Ideonella azotifigens</name>
    <dbReference type="NCBI Taxonomy" id="513160"/>
    <lineage>
        <taxon>Bacteria</taxon>
        <taxon>Pseudomonadati</taxon>
        <taxon>Pseudomonadota</taxon>
        <taxon>Betaproteobacteria</taxon>
        <taxon>Burkholderiales</taxon>
        <taxon>Sphaerotilaceae</taxon>
        <taxon>Ideonella</taxon>
    </lineage>
</organism>
<dbReference type="InterPro" id="IPR029058">
    <property type="entry name" value="AB_hydrolase_fold"/>
</dbReference>
<keyword evidence="2" id="KW-1185">Reference proteome</keyword>
<dbReference type="Proteomes" id="UP001500279">
    <property type="component" value="Unassembled WGS sequence"/>
</dbReference>